<keyword evidence="1" id="KW-0812">Transmembrane</keyword>
<keyword evidence="1" id="KW-0472">Membrane</keyword>
<dbReference type="Proteomes" id="UP000198870">
    <property type="component" value="Unassembled WGS sequence"/>
</dbReference>
<organism evidence="2 3">
    <name type="scientific">Desulfoluna spongiiphila</name>
    <dbReference type="NCBI Taxonomy" id="419481"/>
    <lineage>
        <taxon>Bacteria</taxon>
        <taxon>Pseudomonadati</taxon>
        <taxon>Thermodesulfobacteriota</taxon>
        <taxon>Desulfobacteria</taxon>
        <taxon>Desulfobacterales</taxon>
        <taxon>Desulfolunaceae</taxon>
        <taxon>Desulfoluna</taxon>
    </lineage>
</organism>
<protein>
    <submittedName>
        <fullName evidence="2">Uncharacterized protein</fullName>
    </submittedName>
</protein>
<evidence type="ECO:0000313" key="3">
    <source>
        <dbReference type="Proteomes" id="UP000198870"/>
    </source>
</evidence>
<name>A0A1G5G2Y0_9BACT</name>
<feature type="transmembrane region" description="Helical" evidence="1">
    <location>
        <begin position="109"/>
        <end position="126"/>
    </location>
</feature>
<reference evidence="2 3" key="1">
    <citation type="submission" date="2016-10" db="EMBL/GenBank/DDBJ databases">
        <authorList>
            <person name="de Groot N.N."/>
        </authorList>
    </citation>
    <scope>NUCLEOTIDE SEQUENCE [LARGE SCALE GENOMIC DNA]</scope>
    <source>
        <strain evidence="2 3">AA1</strain>
    </source>
</reference>
<evidence type="ECO:0000256" key="1">
    <source>
        <dbReference type="SAM" id="Phobius"/>
    </source>
</evidence>
<dbReference type="EMBL" id="FMUX01000009">
    <property type="protein sequence ID" value="SCY45771.1"/>
    <property type="molecule type" value="Genomic_DNA"/>
</dbReference>
<keyword evidence="1" id="KW-1133">Transmembrane helix</keyword>
<dbReference type="AlphaFoldDB" id="A0A1G5G2Y0"/>
<sequence>MGALVLKKFHLNNEAKNGEDCLHVIGRQGGVVAFLLSLMKIDPTTEIKCNDERVEVTQSSFFGRQTINIPLVAMTGVIGGFQKPKALFFAIIAVLFGGVSLSVEAGAGAAIASLVIAAVLAAIYVLKQEMALNVQNGGDTLWGLSFKRSVIENVTVDIDKVNEAVYLINKNVLASSKS</sequence>
<proteinExistence type="predicted"/>
<keyword evidence="3" id="KW-1185">Reference proteome</keyword>
<accession>A0A1G5G2Y0</accession>
<gene>
    <name evidence="2" type="ORF">SAMN05216233_109172</name>
</gene>
<evidence type="ECO:0000313" key="2">
    <source>
        <dbReference type="EMBL" id="SCY45771.1"/>
    </source>
</evidence>
<feature type="transmembrane region" description="Helical" evidence="1">
    <location>
        <begin position="86"/>
        <end position="103"/>
    </location>
</feature>